<dbReference type="EMBL" id="AP025698">
    <property type="protein sequence ID" value="BDH78649.1"/>
    <property type="molecule type" value="Genomic_DNA"/>
</dbReference>
<feature type="transmembrane region" description="Helical" evidence="1">
    <location>
        <begin position="169"/>
        <end position="186"/>
    </location>
</feature>
<feature type="domain" description="DUF4010" evidence="3">
    <location>
        <begin position="174"/>
        <end position="382"/>
    </location>
</feature>
<dbReference type="PANTHER" id="PTHR39084">
    <property type="entry name" value="MEMBRANE PROTEIN-RELATED"/>
    <property type="match status" value="1"/>
</dbReference>
<keyword evidence="5" id="KW-1185">Reference proteome</keyword>
<evidence type="ECO:0000256" key="1">
    <source>
        <dbReference type="SAM" id="Phobius"/>
    </source>
</evidence>
<dbReference type="InterPro" id="IPR049177">
    <property type="entry name" value="MgtC_SapB_SrpB_YhiD_N"/>
</dbReference>
<organism evidence="4 5">
    <name type="scientific">Methanothermobacter tenebrarum</name>
    <dbReference type="NCBI Taxonomy" id="680118"/>
    <lineage>
        <taxon>Archaea</taxon>
        <taxon>Methanobacteriati</taxon>
        <taxon>Methanobacteriota</taxon>
        <taxon>Methanomada group</taxon>
        <taxon>Methanobacteria</taxon>
        <taxon>Methanobacteriales</taxon>
        <taxon>Methanobacteriaceae</taxon>
        <taxon>Methanothermobacter</taxon>
    </lineage>
</organism>
<feature type="transmembrane region" description="Helical" evidence="1">
    <location>
        <begin position="103"/>
        <end position="120"/>
    </location>
</feature>
<reference evidence="4 5" key="1">
    <citation type="submission" date="2022-04" db="EMBL/GenBank/DDBJ databases">
        <title>Complete genome of Methanothermobacter tenebrarum strain RMAS.</title>
        <authorList>
            <person name="Nakamura K."/>
            <person name="Oshima K."/>
            <person name="Hattori M."/>
            <person name="Kamagata Y."/>
            <person name="Takamizawa K."/>
        </authorList>
    </citation>
    <scope>NUCLEOTIDE SEQUENCE [LARGE SCALE GENOMIC DNA]</scope>
    <source>
        <strain evidence="4 5">RMAS</strain>
    </source>
</reference>
<keyword evidence="1" id="KW-0812">Transmembrane</keyword>
<evidence type="ECO:0000313" key="4">
    <source>
        <dbReference type="EMBL" id="BDH78649.1"/>
    </source>
</evidence>
<dbReference type="PANTHER" id="PTHR39084:SF1">
    <property type="entry name" value="DUF4010 DOMAIN-CONTAINING PROTEIN"/>
    <property type="match status" value="1"/>
</dbReference>
<gene>
    <name evidence="4" type="ORF">MTTB_00280</name>
</gene>
<accession>A0ABN6PB44</accession>
<feature type="transmembrane region" description="Helical" evidence="1">
    <location>
        <begin position="80"/>
        <end position="97"/>
    </location>
</feature>
<evidence type="ECO:0008006" key="6">
    <source>
        <dbReference type="Google" id="ProtNLM"/>
    </source>
</evidence>
<sequence length="420" mass="45278">MILRILISLGIGALIGIERERRRKNSEFAGIRTFMLMALLGTLSVYVSEVFPYFLIVAFIGLVALIVASYIMSTKDDGDIGLTSEVAALLTFVLGAICGWGDGYKLAPVVAIIITVLLALKKYLHLFARRISEREMIDTLKFLVVAFVILPLLPNTYMGPFNVFNPYQIWLMVVFISGISYAGYIAMKIIGPERGLSITGIIGGLVSSTAVVTAMAGRVKESEGVMRAALFASVVASSMMFFRILFEVMVINPGLLTFLSLPLFTMGIIGIALGLGLLRSPNANVKSEVKLKNPFSLKPAFIFGALFMVILFAAKAANIYIGNMGVYLAGLISGIADVDAITVSMAILSRNNIISPYTAITTITLASISNTLVKLGIALLFGTKNFGKKIGMIFATMILAGLIIIVLVGLHYQGVMILSW</sequence>
<dbReference type="InterPro" id="IPR025105">
    <property type="entry name" value="DUF4010"/>
</dbReference>
<feature type="transmembrane region" description="Helical" evidence="1">
    <location>
        <begin position="29"/>
        <end position="47"/>
    </location>
</feature>
<feature type="domain" description="MgtC/SapB/SrpB/YhiD N-terminal" evidence="2">
    <location>
        <begin position="5"/>
        <end position="125"/>
    </location>
</feature>
<evidence type="ECO:0000259" key="2">
    <source>
        <dbReference type="Pfam" id="PF02308"/>
    </source>
</evidence>
<dbReference type="Pfam" id="PF02308">
    <property type="entry name" value="MgtC"/>
    <property type="match status" value="1"/>
</dbReference>
<proteinExistence type="predicted"/>
<dbReference type="Pfam" id="PF13194">
    <property type="entry name" value="DUF4010"/>
    <property type="match status" value="1"/>
</dbReference>
<feature type="transmembrane region" description="Helical" evidence="1">
    <location>
        <begin position="393"/>
        <end position="412"/>
    </location>
</feature>
<keyword evidence="1" id="KW-0472">Membrane</keyword>
<keyword evidence="1" id="KW-1133">Transmembrane helix</keyword>
<evidence type="ECO:0000259" key="3">
    <source>
        <dbReference type="Pfam" id="PF13194"/>
    </source>
</evidence>
<dbReference type="Proteomes" id="UP000831817">
    <property type="component" value="Chromosome"/>
</dbReference>
<feature type="transmembrane region" description="Helical" evidence="1">
    <location>
        <begin position="258"/>
        <end position="277"/>
    </location>
</feature>
<feature type="transmembrane region" description="Helical" evidence="1">
    <location>
        <begin position="297"/>
        <end position="314"/>
    </location>
</feature>
<feature type="transmembrane region" description="Helical" evidence="1">
    <location>
        <begin position="198"/>
        <end position="216"/>
    </location>
</feature>
<feature type="transmembrane region" description="Helical" evidence="1">
    <location>
        <begin position="228"/>
        <end position="246"/>
    </location>
</feature>
<feature type="transmembrane region" description="Helical" evidence="1">
    <location>
        <begin position="140"/>
        <end position="157"/>
    </location>
</feature>
<evidence type="ECO:0000313" key="5">
    <source>
        <dbReference type="Proteomes" id="UP000831817"/>
    </source>
</evidence>
<name>A0ABN6PB44_9EURY</name>
<feature type="transmembrane region" description="Helical" evidence="1">
    <location>
        <begin position="354"/>
        <end position="381"/>
    </location>
</feature>
<feature type="transmembrane region" description="Helical" evidence="1">
    <location>
        <begin position="53"/>
        <end position="73"/>
    </location>
</feature>
<feature type="transmembrane region" description="Helical" evidence="1">
    <location>
        <begin position="326"/>
        <end position="348"/>
    </location>
</feature>
<protein>
    <recommendedName>
        <fullName evidence="6">MgtC/SapB family protein</fullName>
    </recommendedName>
</protein>